<keyword evidence="3" id="KW-1185">Reference proteome</keyword>
<evidence type="ECO:0000313" key="3">
    <source>
        <dbReference type="Proteomes" id="UP001165481"/>
    </source>
</evidence>
<evidence type="ECO:0000313" key="2">
    <source>
        <dbReference type="EMBL" id="MDL2059766.1"/>
    </source>
</evidence>
<dbReference type="InterPro" id="IPR038750">
    <property type="entry name" value="YczE/YyaS-like"/>
</dbReference>
<dbReference type="Proteomes" id="UP001165481">
    <property type="component" value="Unassembled WGS sequence"/>
</dbReference>
<gene>
    <name evidence="2" type="ORF">MUN46_007475</name>
</gene>
<keyword evidence="1" id="KW-1133">Transmembrane helix</keyword>
<dbReference type="PANTHER" id="PTHR40078">
    <property type="entry name" value="INTEGRAL MEMBRANE PROTEIN-RELATED"/>
    <property type="match status" value="1"/>
</dbReference>
<comment type="caution">
    <text evidence="2">The sequence shown here is derived from an EMBL/GenBank/DDBJ whole genome shotgun (WGS) entry which is preliminary data.</text>
</comment>
<sequence>MNLKNMMGNKALSRWVTLFCGMACVASGIALTTRAGIGTTPLSSVPYSLTFVTPYSFGELTIAMNVLFFFVQWALLGSRFRLRLNLLQVPLVLVFGFFIDAAMWVLSFVAPEAYGARLVQNTAGSALLALGIVLEVASFTTSLPGDGVVIAASMAFHKPFPRVKFTYDWTLVLTAAAIGLIFLGHPEGIREGTVLSAITTGIFVKLWQKFPPLQRLKERNG</sequence>
<feature type="transmembrane region" description="Helical" evidence="1">
    <location>
        <begin position="54"/>
        <end position="75"/>
    </location>
</feature>
<dbReference type="PANTHER" id="PTHR40078:SF1">
    <property type="entry name" value="INTEGRAL MEMBRANE PROTEIN"/>
    <property type="match status" value="1"/>
</dbReference>
<accession>A0ABT7IR26</accession>
<reference evidence="2" key="1">
    <citation type="submission" date="2023-03" db="EMBL/GenBank/DDBJ databases">
        <title>Mesosutterella sp. nov. isolated from porcine feces.</title>
        <authorList>
            <person name="Yu S."/>
        </authorList>
    </citation>
    <scope>NUCLEOTIDE SEQUENCE</scope>
    <source>
        <strain evidence="2">AGMB02718</strain>
    </source>
</reference>
<organism evidence="2 3">
    <name type="scientific">Mesosutterella faecium</name>
    <dbReference type="NCBI Taxonomy" id="2925194"/>
    <lineage>
        <taxon>Bacteria</taxon>
        <taxon>Pseudomonadati</taxon>
        <taxon>Pseudomonadota</taxon>
        <taxon>Betaproteobacteria</taxon>
        <taxon>Burkholderiales</taxon>
        <taxon>Sutterellaceae</taxon>
        <taxon>Mesosutterella</taxon>
    </lineage>
</organism>
<evidence type="ECO:0000256" key="1">
    <source>
        <dbReference type="SAM" id="Phobius"/>
    </source>
</evidence>
<keyword evidence="1" id="KW-0812">Transmembrane</keyword>
<dbReference type="Pfam" id="PF19700">
    <property type="entry name" value="DUF6198"/>
    <property type="match status" value="1"/>
</dbReference>
<keyword evidence="1" id="KW-0472">Membrane</keyword>
<feature type="transmembrane region" description="Helical" evidence="1">
    <location>
        <begin position="165"/>
        <end position="183"/>
    </location>
</feature>
<dbReference type="EMBL" id="JAKZJU020000001">
    <property type="protein sequence ID" value="MDL2059766.1"/>
    <property type="molecule type" value="Genomic_DNA"/>
</dbReference>
<dbReference type="RefSeq" id="WP_285230586.1">
    <property type="nucleotide sequence ID" value="NZ_JAKZJU020000001.1"/>
</dbReference>
<feature type="transmembrane region" description="Helical" evidence="1">
    <location>
        <begin position="87"/>
        <end position="106"/>
    </location>
</feature>
<protein>
    <submittedName>
        <fullName evidence="2">Membrane protein</fullName>
    </submittedName>
</protein>
<name>A0ABT7IR26_9BURK</name>
<proteinExistence type="predicted"/>